<proteinExistence type="predicted"/>
<accession>A0ABV0QUR6</accession>
<feature type="compositionally biased region" description="Low complexity" evidence="1">
    <location>
        <begin position="50"/>
        <end position="72"/>
    </location>
</feature>
<comment type="caution">
    <text evidence="2">The sequence shown here is derived from an EMBL/GenBank/DDBJ whole genome shotgun (WGS) entry which is preliminary data.</text>
</comment>
<name>A0ABV0QUR6_9TELE</name>
<dbReference type="EMBL" id="JAHRIN010022484">
    <property type="protein sequence ID" value="MEQ2199087.1"/>
    <property type="molecule type" value="Genomic_DNA"/>
</dbReference>
<protein>
    <submittedName>
        <fullName evidence="2">Uncharacterized protein</fullName>
    </submittedName>
</protein>
<gene>
    <name evidence="2" type="ORF">XENOCAPTIV_024369</name>
</gene>
<reference evidence="2 3" key="1">
    <citation type="submission" date="2021-06" db="EMBL/GenBank/DDBJ databases">
        <authorList>
            <person name="Palmer J.M."/>
        </authorList>
    </citation>
    <scope>NUCLEOTIDE SEQUENCE [LARGE SCALE GENOMIC DNA]</scope>
    <source>
        <strain evidence="2 3">XC_2019</strain>
        <tissue evidence="2">Muscle</tissue>
    </source>
</reference>
<evidence type="ECO:0000256" key="1">
    <source>
        <dbReference type="SAM" id="MobiDB-lite"/>
    </source>
</evidence>
<sequence>MLSTKEKEDLLDTPITPQGLFGAAVTSMQKRWEEKKRDDEALKLCLPRRTFATRTTAPPPQRQTFTQAAARFPPTFRIPRQPKAQSAGQAQQKPSASKAQWQRKPEGSRPDQPPPTSTQVVRRRKRLA</sequence>
<evidence type="ECO:0000313" key="3">
    <source>
        <dbReference type="Proteomes" id="UP001434883"/>
    </source>
</evidence>
<feature type="compositionally biased region" description="Low complexity" evidence="1">
    <location>
        <begin position="81"/>
        <end position="100"/>
    </location>
</feature>
<feature type="region of interest" description="Disordered" evidence="1">
    <location>
        <begin position="50"/>
        <end position="128"/>
    </location>
</feature>
<dbReference type="Proteomes" id="UP001434883">
    <property type="component" value="Unassembled WGS sequence"/>
</dbReference>
<evidence type="ECO:0000313" key="2">
    <source>
        <dbReference type="EMBL" id="MEQ2199087.1"/>
    </source>
</evidence>
<organism evidence="2 3">
    <name type="scientific">Xenoophorus captivus</name>
    <dbReference type="NCBI Taxonomy" id="1517983"/>
    <lineage>
        <taxon>Eukaryota</taxon>
        <taxon>Metazoa</taxon>
        <taxon>Chordata</taxon>
        <taxon>Craniata</taxon>
        <taxon>Vertebrata</taxon>
        <taxon>Euteleostomi</taxon>
        <taxon>Actinopterygii</taxon>
        <taxon>Neopterygii</taxon>
        <taxon>Teleostei</taxon>
        <taxon>Neoteleostei</taxon>
        <taxon>Acanthomorphata</taxon>
        <taxon>Ovalentaria</taxon>
        <taxon>Atherinomorphae</taxon>
        <taxon>Cyprinodontiformes</taxon>
        <taxon>Goodeidae</taxon>
        <taxon>Xenoophorus</taxon>
    </lineage>
</organism>
<keyword evidence="3" id="KW-1185">Reference proteome</keyword>